<evidence type="ECO:0000259" key="9">
    <source>
        <dbReference type="PROSITE" id="PS51379"/>
    </source>
</evidence>
<feature type="domain" description="4Fe-4S ferredoxin-type" evidence="9">
    <location>
        <begin position="2"/>
        <end position="30"/>
    </location>
</feature>
<dbReference type="PROSITE" id="PS51379">
    <property type="entry name" value="4FE4S_FER_2"/>
    <property type="match status" value="1"/>
</dbReference>
<gene>
    <name evidence="10" type="ORF">ACFPK8_06425</name>
</gene>
<evidence type="ECO:0000256" key="8">
    <source>
        <dbReference type="RuleBase" id="RU368020"/>
    </source>
</evidence>
<name>A0ABW0FEY9_9MICO</name>
<evidence type="ECO:0000256" key="6">
    <source>
        <dbReference type="ARBA" id="ARBA00023014"/>
    </source>
</evidence>
<sequence>MMQIDVDRAVCVGAGQCALTAPDVFDQDDDGLVVLLDPNAAEDPESEGGTAVRDAEALCPSRAIRVTG</sequence>
<accession>A0ABW0FEY9</accession>
<keyword evidence="4 8" id="KW-0249">Electron transport</keyword>
<evidence type="ECO:0000256" key="7">
    <source>
        <dbReference type="ARBA" id="ARBA00023291"/>
    </source>
</evidence>
<dbReference type="GeneID" id="303298696"/>
<dbReference type="EMBL" id="JBHSLN010000019">
    <property type="protein sequence ID" value="MFC5297141.1"/>
    <property type="molecule type" value="Genomic_DNA"/>
</dbReference>
<dbReference type="Proteomes" id="UP001595937">
    <property type="component" value="Unassembled WGS sequence"/>
</dbReference>
<keyword evidence="3 8" id="KW-0479">Metal-binding</keyword>
<dbReference type="InterPro" id="IPR051269">
    <property type="entry name" value="Fe-S_cluster_ET"/>
</dbReference>
<evidence type="ECO:0000256" key="2">
    <source>
        <dbReference type="ARBA" id="ARBA00022448"/>
    </source>
</evidence>
<dbReference type="SUPFAM" id="SSF54862">
    <property type="entry name" value="4Fe-4S ferredoxins"/>
    <property type="match status" value="1"/>
</dbReference>
<organism evidence="10 11">
    <name type="scientific">Brachybacterium tyrofermentans</name>
    <dbReference type="NCBI Taxonomy" id="47848"/>
    <lineage>
        <taxon>Bacteria</taxon>
        <taxon>Bacillati</taxon>
        <taxon>Actinomycetota</taxon>
        <taxon>Actinomycetes</taxon>
        <taxon>Micrococcales</taxon>
        <taxon>Dermabacteraceae</taxon>
        <taxon>Brachybacterium</taxon>
    </lineage>
</organism>
<comment type="cofactor">
    <cofactor evidence="1">
        <name>[3Fe-4S] cluster</name>
        <dbReference type="ChEBI" id="CHEBI:21137"/>
    </cofactor>
</comment>
<dbReference type="RefSeq" id="WP_226850929.1">
    <property type="nucleotide sequence ID" value="NZ_BAAAIR010000047.1"/>
</dbReference>
<comment type="function">
    <text evidence="8">Ferredoxins are iron-sulfur proteins that transfer electrons in a wide variety of metabolic reactions.</text>
</comment>
<dbReference type="InterPro" id="IPR001080">
    <property type="entry name" value="3Fe4S_ferredoxin"/>
</dbReference>
<keyword evidence="2 8" id="KW-0813">Transport</keyword>
<keyword evidence="5 8" id="KW-0408">Iron</keyword>
<evidence type="ECO:0000313" key="11">
    <source>
        <dbReference type="Proteomes" id="UP001595937"/>
    </source>
</evidence>
<evidence type="ECO:0000256" key="5">
    <source>
        <dbReference type="ARBA" id="ARBA00023004"/>
    </source>
</evidence>
<proteinExistence type="predicted"/>
<dbReference type="PRINTS" id="PR00352">
    <property type="entry name" value="3FE4SFRDOXIN"/>
</dbReference>
<keyword evidence="7" id="KW-0003">3Fe-4S</keyword>
<keyword evidence="6 8" id="KW-0411">Iron-sulfur</keyword>
<dbReference type="PANTHER" id="PTHR36923:SF3">
    <property type="entry name" value="FERREDOXIN"/>
    <property type="match status" value="1"/>
</dbReference>
<dbReference type="PANTHER" id="PTHR36923">
    <property type="entry name" value="FERREDOXIN"/>
    <property type="match status" value="1"/>
</dbReference>
<evidence type="ECO:0000256" key="3">
    <source>
        <dbReference type="ARBA" id="ARBA00022723"/>
    </source>
</evidence>
<dbReference type="InterPro" id="IPR017896">
    <property type="entry name" value="4Fe4S_Fe-S-bd"/>
</dbReference>
<dbReference type="Pfam" id="PF13459">
    <property type="entry name" value="Fer4_15"/>
    <property type="match status" value="1"/>
</dbReference>
<protein>
    <recommendedName>
        <fullName evidence="8">Ferredoxin</fullName>
    </recommendedName>
</protein>
<reference evidence="11" key="1">
    <citation type="journal article" date="2019" name="Int. J. Syst. Evol. Microbiol.">
        <title>The Global Catalogue of Microorganisms (GCM) 10K type strain sequencing project: providing services to taxonomists for standard genome sequencing and annotation.</title>
        <authorList>
            <consortium name="The Broad Institute Genomics Platform"/>
            <consortium name="The Broad Institute Genome Sequencing Center for Infectious Disease"/>
            <person name="Wu L."/>
            <person name="Ma J."/>
        </authorList>
    </citation>
    <scope>NUCLEOTIDE SEQUENCE [LARGE SCALE GENOMIC DNA]</scope>
    <source>
        <strain evidence="11">CGMCC 1.16455</strain>
    </source>
</reference>
<evidence type="ECO:0000256" key="4">
    <source>
        <dbReference type="ARBA" id="ARBA00022982"/>
    </source>
</evidence>
<dbReference type="Gene3D" id="3.30.70.20">
    <property type="match status" value="1"/>
</dbReference>
<keyword evidence="11" id="KW-1185">Reference proteome</keyword>
<evidence type="ECO:0000256" key="1">
    <source>
        <dbReference type="ARBA" id="ARBA00001927"/>
    </source>
</evidence>
<evidence type="ECO:0000313" key="10">
    <source>
        <dbReference type="EMBL" id="MFC5297141.1"/>
    </source>
</evidence>
<comment type="caution">
    <text evidence="10">The sequence shown here is derived from an EMBL/GenBank/DDBJ whole genome shotgun (WGS) entry which is preliminary data.</text>
</comment>